<accession>Q2R4V9</accession>
<reference evidence="1" key="2">
    <citation type="submission" date="2005-04" db="EMBL/GenBank/DDBJ databases">
        <authorList>
            <person name="Buell C.R."/>
            <person name="Wing R.A."/>
            <person name="McCombie W.A."/>
            <person name="Ouyang S."/>
        </authorList>
    </citation>
    <scope>NUCLEOTIDE SEQUENCE</scope>
</reference>
<name>Q2R4V9_ORYSJ</name>
<reference evidence="1" key="3">
    <citation type="submission" date="2006-01" db="EMBL/GenBank/DDBJ databases">
        <authorList>
            <person name="Buell R."/>
        </authorList>
    </citation>
    <scope>NUCLEOTIDE SEQUENCE</scope>
</reference>
<evidence type="ECO:0000313" key="1">
    <source>
        <dbReference type="EMBL" id="ABA93568.1"/>
    </source>
</evidence>
<organism evidence="1">
    <name type="scientific">Oryza sativa subsp. japonica</name>
    <name type="common">Rice</name>
    <dbReference type="NCBI Taxonomy" id="39947"/>
    <lineage>
        <taxon>Eukaryota</taxon>
        <taxon>Viridiplantae</taxon>
        <taxon>Streptophyta</taxon>
        <taxon>Embryophyta</taxon>
        <taxon>Tracheophyta</taxon>
        <taxon>Spermatophyta</taxon>
        <taxon>Magnoliopsida</taxon>
        <taxon>Liliopsida</taxon>
        <taxon>Poales</taxon>
        <taxon>Poaceae</taxon>
        <taxon>BOP clade</taxon>
        <taxon>Oryzoideae</taxon>
        <taxon>Oryzeae</taxon>
        <taxon>Oryzinae</taxon>
        <taxon>Oryza</taxon>
        <taxon>Oryza sativa</taxon>
    </lineage>
</organism>
<dbReference type="EMBL" id="DP000010">
    <property type="protein sequence ID" value="ABA93568.1"/>
    <property type="molecule type" value="Genomic_DNA"/>
</dbReference>
<dbReference type="AlphaFoldDB" id="Q2R4V9"/>
<reference evidence="1" key="1">
    <citation type="journal article" date="2005" name="BMC Biol.">
        <title>The sequence of rice chromosomes 11 and 12, rich in disease resistance genes and recent gene duplications.</title>
        <authorList>
            <consortium name="The rice chromosomes 11 and 12 sequencing consortia"/>
        </authorList>
    </citation>
    <scope>NUCLEOTIDE SEQUENCE [LARGE SCALE GENOMIC DNA]</scope>
</reference>
<proteinExistence type="predicted"/>
<protein>
    <submittedName>
        <fullName evidence="1">Uncharacterized protein</fullName>
    </submittedName>
</protein>
<sequence>MSGTHCLRGTFKSAKFTNHTLDAIITEMNHRFNEDPFSKFDIDKIARLTEIYDQDFSNADPSNIRDQLETFILHVPRIDDFVGCHYFGSLAIKIVETEKNVTFPLV</sequence>
<gene>
    <name evidence="1" type="ordered locus">LOC_Os11g27130</name>
</gene>